<dbReference type="Proteomes" id="UP000699462">
    <property type="component" value="Unassembled WGS sequence"/>
</dbReference>
<name>A0A8T0DTR1_9TREM</name>
<comment type="caution">
    <text evidence="1">The sequence shown here is derived from an EMBL/GenBank/DDBJ whole genome shotgun (WGS) entry which is preliminary data.</text>
</comment>
<dbReference type="AlphaFoldDB" id="A0A8T0DTR1"/>
<gene>
    <name evidence="1" type="ORF">P879_01259</name>
</gene>
<dbReference type="OrthoDB" id="6271466at2759"/>
<dbReference type="InterPro" id="IPR027267">
    <property type="entry name" value="AH/BAR_dom_sf"/>
</dbReference>
<dbReference type="SUPFAM" id="SSF103657">
    <property type="entry name" value="BAR/IMD domain-like"/>
    <property type="match status" value="1"/>
</dbReference>
<accession>A0A8T0DTR1</accession>
<keyword evidence="2" id="KW-1185">Reference proteome</keyword>
<protein>
    <submittedName>
        <fullName evidence="1">Uncharacterized protein</fullName>
    </submittedName>
</protein>
<organism evidence="1 2">
    <name type="scientific">Paragonimus westermani</name>
    <dbReference type="NCBI Taxonomy" id="34504"/>
    <lineage>
        <taxon>Eukaryota</taxon>
        <taxon>Metazoa</taxon>
        <taxon>Spiralia</taxon>
        <taxon>Lophotrochozoa</taxon>
        <taxon>Platyhelminthes</taxon>
        <taxon>Trematoda</taxon>
        <taxon>Digenea</taxon>
        <taxon>Plagiorchiida</taxon>
        <taxon>Troglotremata</taxon>
        <taxon>Troglotrematidae</taxon>
        <taxon>Paragonimus</taxon>
    </lineage>
</organism>
<evidence type="ECO:0000313" key="2">
    <source>
        <dbReference type="Proteomes" id="UP000699462"/>
    </source>
</evidence>
<reference evidence="1 2" key="1">
    <citation type="submission" date="2019-07" db="EMBL/GenBank/DDBJ databases">
        <title>Annotation for the trematode Paragonimus westermani.</title>
        <authorList>
            <person name="Choi Y.-J."/>
        </authorList>
    </citation>
    <scope>NUCLEOTIDE SEQUENCE [LARGE SCALE GENOMIC DNA]</scope>
    <source>
        <strain evidence="1">180907_Pwestermani</strain>
    </source>
</reference>
<dbReference type="EMBL" id="JTDF01000593">
    <property type="protein sequence ID" value="KAF8571315.1"/>
    <property type="molecule type" value="Genomic_DNA"/>
</dbReference>
<sequence>MFELASWSDIWNRTDEVIKHQVSGVEVHEKLNKFLLEFSRLQNEAFAAQKKLCEKYVIDAVKYFGGENSYGAAVNDFLRVTQLVVDTESLISGSYELQANGEFKHAIEDEKKRIKRWKHDRDKLTSEMKSQIRIIDEEIKRYRDKFRDMIRANEDYNRIEADKTHSQMEVDKAGVIALSLRF</sequence>
<evidence type="ECO:0000313" key="1">
    <source>
        <dbReference type="EMBL" id="KAF8571315.1"/>
    </source>
</evidence>
<dbReference type="Gene3D" id="1.20.1270.60">
    <property type="entry name" value="Arfaptin homology (AH) domain/BAR domain"/>
    <property type="match status" value="1"/>
</dbReference>
<proteinExistence type="predicted"/>